<dbReference type="Gene3D" id="3.30.930.10">
    <property type="entry name" value="Bira Bifunctional Protein, Domain 2"/>
    <property type="match status" value="1"/>
</dbReference>
<dbReference type="InterPro" id="IPR050664">
    <property type="entry name" value="Octanoyltrans_LipM/LipL"/>
</dbReference>
<dbReference type="CDD" id="cd16443">
    <property type="entry name" value="LplA"/>
    <property type="match status" value="1"/>
</dbReference>
<organism evidence="2 3">
    <name type="scientific">Candidatus Chryseopegocella kryptomonas</name>
    <dbReference type="NCBI Taxonomy" id="1633643"/>
    <lineage>
        <taxon>Bacteria</taxon>
        <taxon>Pseudomonadati</taxon>
        <taxon>Candidatus Kryptoniota</taxon>
        <taxon>Candidatus Chryseopegocella</taxon>
    </lineage>
</organism>
<proteinExistence type="predicted"/>
<sequence length="261" mass="30178">MSEKWIFLNTGFRNGNFNMKFDEHLAFLFSKGRIRPVLRVYGWRPYTISIGYNQDESVFDFEKIKNAGIGFVRRPTGGRAVLHAEELTYSVVMNSYGKSVIEIYNLISRAIVRGLNLLGVELELAQTEHDFRSFYKDFKSIPCFASSAKYEVQFKGKKLVGSAQRRFGDVVLQHGSILIGEFHRKLPEFLKIDSIEIVEKIRAEIEEKTICLNEILHRNVSFDDVAEALKQGFKQEFGIEFEDKILLDEEFEIEKLDLISL</sequence>
<dbReference type="InterPro" id="IPR004143">
    <property type="entry name" value="BPL_LPL_catalytic"/>
</dbReference>
<protein>
    <submittedName>
        <fullName evidence="2">Lipoate-protein ligase A</fullName>
    </submittedName>
</protein>
<dbReference type="InterPro" id="IPR045864">
    <property type="entry name" value="aa-tRNA-synth_II/BPL/LPL"/>
</dbReference>
<keyword evidence="2" id="KW-0436">Ligase</keyword>
<dbReference type="EMBL" id="CZVW01000022">
    <property type="protein sequence ID" value="CUT04266.1"/>
    <property type="molecule type" value="Genomic_DNA"/>
</dbReference>
<dbReference type="GO" id="GO:0016874">
    <property type="term" value="F:ligase activity"/>
    <property type="evidence" value="ECO:0007669"/>
    <property type="project" value="UniProtKB-KW"/>
</dbReference>
<dbReference type="Proteomes" id="UP000199197">
    <property type="component" value="Unassembled WGS sequence"/>
</dbReference>
<dbReference type="PROSITE" id="PS51733">
    <property type="entry name" value="BPL_LPL_CATALYTIC"/>
    <property type="match status" value="1"/>
</dbReference>
<dbReference type="Pfam" id="PF21948">
    <property type="entry name" value="LplA-B_cat"/>
    <property type="match status" value="1"/>
</dbReference>
<accession>A0A0P1NXG5</accession>
<evidence type="ECO:0000313" key="3">
    <source>
        <dbReference type="Proteomes" id="UP000199197"/>
    </source>
</evidence>
<dbReference type="SUPFAM" id="SSF55681">
    <property type="entry name" value="Class II aaRS and biotin synthetases"/>
    <property type="match status" value="1"/>
</dbReference>
<feature type="domain" description="BPL/LPL catalytic" evidence="1">
    <location>
        <begin position="32"/>
        <end position="241"/>
    </location>
</feature>
<gene>
    <name evidence="2" type="ORF">JGI23_01677</name>
</gene>
<name>A0A0P1NXG5_9BACT</name>
<keyword evidence="3" id="KW-1185">Reference proteome</keyword>
<dbReference type="PANTHER" id="PTHR43679:SF2">
    <property type="entry name" value="OCTANOYL-[GCVH]:PROTEIN N-OCTANOYLTRANSFERASE"/>
    <property type="match status" value="1"/>
</dbReference>
<evidence type="ECO:0000313" key="2">
    <source>
        <dbReference type="EMBL" id="CUT04266.1"/>
    </source>
</evidence>
<dbReference type="PANTHER" id="PTHR43679">
    <property type="entry name" value="OCTANOYLTRANSFERASE LIPM-RELATED"/>
    <property type="match status" value="1"/>
</dbReference>
<evidence type="ECO:0000259" key="1">
    <source>
        <dbReference type="PROSITE" id="PS51733"/>
    </source>
</evidence>
<reference evidence="3" key="1">
    <citation type="submission" date="2015-11" db="EMBL/GenBank/DDBJ databases">
        <authorList>
            <person name="Varghese N."/>
        </authorList>
    </citation>
    <scope>NUCLEOTIDE SEQUENCE [LARGE SCALE GENOMIC DNA]</scope>
    <source>
        <strain evidence="3">JGI-23</strain>
    </source>
</reference>
<dbReference type="AlphaFoldDB" id="A0A0P1NXG5"/>